<reference evidence="3" key="1">
    <citation type="submission" date="2019-08" db="EMBL/GenBank/DDBJ databases">
        <authorList>
            <person name="Kucharzyk K."/>
            <person name="Murdoch R.W."/>
            <person name="Higgins S."/>
            <person name="Loffler F."/>
        </authorList>
    </citation>
    <scope>NUCLEOTIDE SEQUENCE</scope>
</reference>
<evidence type="ECO:0000256" key="1">
    <source>
        <dbReference type="ARBA" id="ARBA00022801"/>
    </source>
</evidence>
<dbReference type="PANTHER" id="PTHR43283:SF11">
    <property type="entry name" value="BETA-LACTAMASE-RELATED DOMAIN-CONTAINING PROTEIN"/>
    <property type="match status" value="1"/>
</dbReference>
<evidence type="ECO:0000259" key="2">
    <source>
        <dbReference type="Pfam" id="PF00144"/>
    </source>
</evidence>
<dbReference type="PANTHER" id="PTHR43283">
    <property type="entry name" value="BETA-LACTAMASE-RELATED"/>
    <property type="match status" value="1"/>
</dbReference>
<proteinExistence type="predicted"/>
<name>A0A645C2R8_9ZZZZ</name>
<organism evidence="3">
    <name type="scientific">bioreactor metagenome</name>
    <dbReference type="NCBI Taxonomy" id="1076179"/>
    <lineage>
        <taxon>unclassified sequences</taxon>
        <taxon>metagenomes</taxon>
        <taxon>ecological metagenomes</taxon>
    </lineage>
</organism>
<dbReference type="InterPro" id="IPR001466">
    <property type="entry name" value="Beta-lactam-related"/>
</dbReference>
<protein>
    <recommendedName>
        <fullName evidence="2">Beta-lactamase-related domain-containing protein</fullName>
    </recommendedName>
</protein>
<evidence type="ECO:0000313" key="3">
    <source>
        <dbReference type="EMBL" id="MPM71241.1"/>
    </source>
</evidence>
<dbReference type="EMBL" id="VSSQ01023979">
    <property type="protein sequence ID" value="MPM71241.1"/>
    <property type="molecule type" value="Genomic_DNA"/>
</dbReference>
<accession>A0A645C2R8</accession>
<dbReference type="Pfam" id="PF00144">
    <property type="entry name" value="Beta-lactamase"/>
    <property type="match status" value="1"/>
</dbReference>
<dbReference type="SUPFAM" id="SSF56601">
    <property type="entry name" value="beta-lactamase/transpeptidase-like"/>
    <property type="match status" value="1"/>
</dbReference>
<dbReference type="Gene3D" id="3.40.710.10">
    <property type="entry name" value="DD-peptidase/beta-lactamase superfamily"/>
    <property type="match status" value="1"/>
</dbReference>
<dbReference type="GO" id="GO:0016787">
    <property type="term" value="F:hydrolase activity"/>
    <property type="evidence" value="ECO:0007669"/>
    <property type="project" value="UniProtKB-KW"/>
</dbReference>
<sequence length="351" mass="39217">MQVMLESLSAYLQQCISERYFSAAVVGIAYRGERCTKAWGRTKVEGEPAQPSHLFDLASLSKLFTTAAVLRLIDAGVVSDRTRLLDVLHVSDPVLSQQLGSITVSALLTHSSGLCAWYPLYTRQGESFEGILRHILESSPLGQGVVYSDLNFMLLGQLISELTHLPLEKAIQAFVFEPLKLKSATYHPEPKQCVATEFGNRIEKRMVTERGLEFHGWRSEEHPMIGECNDGNGFYYFKGAAGHAGVFADYADVLTLGSAFLPRKATLFSPEMLKRSLYDWGGGRGYGVQFGELYPDEGFGHTGFTGTYLYVNPRRDIVVTLLTNRLHTTNVRSINHIRIEVVNRLLEYLKV</sequence>
<dbReference type="InterPro" id="IPR050789">
    <property type="entry name" value="Diverse_Enzym_Activities"/>
</dbReference>
<feature type="domain" description="Beta-lactamase-related" evidence="2">
    <location>
        <begin position="12"/>
        <end position="335"/>
    </location>
</feature>
<comment type="caution">
    <text evidence="3">The sequence shown here is derived from an EMBL/GenBank/DDBJ whole genome shotgun (WGS) entry which is preliminary data.</text>
</comment>
<dbReference type="InterPro" id="IPR012338">
    <property type="entry name" value="Beta-lactam/transpept-like"/>
</dbReference>
<keyword evidence="1" id="KW-0378">Hydrolase</keyword>
<dbReference type="AlphaFoldDB" id="A0A645C2R8"/>
<gene>
    <name evidence="3" type="ORF">SDC9_118204</name>
</gene>